<reference evidence="5 6" key="1">
    <citation type="submission" date="2018-01" db="EMBL/GenBank/DDBJ databases">
        <title>Complete genome sequence of Bacteriovorax stolpii DSM12778.</title>
        <authorList>
            <person name="Tang B."/>
            <person name="Chang J."/>
        </authorList>
    </citation>
    <scope>NUCLEOTIDE SEQUENCE [LARGE SCALE GENOMIC DNA]</scope>
    <source>
        <strain evidence="5 6">DSM 12778</strain>
    </source>
</reference>
<evidence type="ECO:0000313" key="5">
    <source>
        <dbReference type="EMBL" id="AUN99716.1"/>
    </source>
</evidence>
<evidence type="ECO:0000256" key="4">
    <source>
        <dbReference type="ARBA" id="ARBA00023136"/>
    </source>
</evidence>
<dbReference type="EMBL" id="CP025704">
    <property type="protein sequence ID" value="AUN99716.1"/>
    <property type="molecule type" value="Genomic_DNA"/>
</dbReference>
<dbReference type="GO" id="GO:0016020">
    <property type="term" value="C:membrane"/>
    <property type="evidence" value="ECO:0007669"/>
    <property type="project" value="UniProtKB-SubCell"/>
</dbReference>
<keyword evidence="6" id="KW-1185">Reference proteome</keyword>
<evidence type="ECO:0000313" key="6">
    <source>
        <dbReference type="Proteomes" id="UP000235584"/>
    </source>
</evidence>
<keyword evidence="4" id="KW-0472">Membrane</keyword>
<dbReference type="InterPro" id="IPR000620">
    <property type="entry name" value="EamA_dom"/>
</dbReference>
<evidence type="ECO:0000256" key="2">
    <source>
        <dbReference type="ARBA" id="ARBA00022692"/>
    </source>
</evidence>
<evidence type="ECO:0000256" key="3">
    <source>
        <dbReference type="ARBA" id="ARBA00022989"/>
    </source>
</evidence>
<name>A0A2K9NW32_BACTC</name>
<dbReference type="Pfam" id="PF00892">
    <property type="entry name" value="EamA"/>
    <property type="match status" value="2"/>
</dbReference>
<keyword evidence="2" id="KW-0812">Transmembrane</keyword>
<protein>
    <submittedName>
        <fullName evidence="5">Multidrug transporter</fullName>
    </submittedName>
</protein>
<keyword evidence="3" id="KW-1133">Transmembrane helix</keyword>
<organism evidence="5 6">
    <name type="scientific">Bacteriovorax stolpii</name>
    <name type="common">Bdellovibrio stolpii</name>
    <dbReference type="NCBI Taxonomy" id="960"/>
    <lineage>
        <taxon>Bacteria</taxon>
        <taxon>Pseudomonadati</taxon>
        <taxon>Bdellovibrionota</taxon>
        <taxon>Bacteriovoracia</taxon>
        <taxon>Bacteriovoracales</taxon>
        <taxon>Bacteriovoracaceae</taxon>
        <taxon>Bacteriovorax</taxon>
    </lineage>
</organism>
<evidence type="ECO:0000256" key="1">
    <source>
        <dbReference type="ARBA" id="ARBA00004141"/>
    </source>
</evidence>
<dbReference type="OrthoDB" id="9810556at2"/>
<accession>A0A2K9NW32</accession>
<dbReference type="PANTHER" id="PTHR32322:SF9">
    <property type="entry name" value="AMINO-ACID METABOLITE EFFLUX PUMP-RELATED"/>
    <property type="match status" value="1"/>
</dbReference>
<dbReference type="KEGG" id="bsto:C0V70_16700"/>
<sequence>MDSIVNSNGEKVECLGIFCCGTGENLLTSLVMKTIDLIRLFTLAAIWGGSFIFLRILAPVLGPFLTTNLRLFIGGLVLCLYFAAKGFDLEWKKNWKHYLIIGVINSAIPFTLFAYGALYLPASYEVILNSTSPMFGVIFSWIWLKDEMTWSKIIGLVLASAGVALVVDLGTTQVNNNAFPAIVACLMAASCYAIAGIYIKKFASHIKPLSFAGGCQLFAGLILIPLSLSQPIPESVSLSIALNVLGIALLCSAVAYLLYYQLIADVGPAKALTVTFLMPVFGMIWGALFLRESITVHMIMGTVLILAGTWFVVRKVSSR</sequence>
<dbReference type="AlphaFoldDB" id="A0A2K9NW32"/>
<gene>
    <name evidence="5" type="ORF">C0V70_16700</name>
</gene>
<proteinExistence type="predicted"/>
<dbReference type="InterPro" id="IPR037185">
    <property type="entry name" value="EmrE-like"/>
</dbReference>
<dbReference type="PANTHER" id="PTHR32322">
    <property type="entry name" value="INNER MEMBRANE TRANSPORTER"/>
    <property type="match status" value="1"/>
</dbReference>
<dbReference type="Gene3D" id="1.10.3730.20">
    <property type="match status" value="1"/>
</dbReference>
<dbReference type="Proteomes" id="UP000235584">
    <property type="component" value="Chromosome"/>
</dbReference>
<dbReference type="SUPFAM" id="SSF103481">
    <property type="entry name" value="Multidrug resistance efflux transporter EmrE"/>
    <property type="match status" value="2"/>
</dbReference>
<comment type="subcellular location">
    <subcellularLocation>
        <location evidence="1">Membrane</location>
        <topology evidence="1">Multi-pass membrane protein</topology>
    </subcellularLocation>
</comment>
<dbReference type="InterPro" id="IPR050638">
    <property type="entry name" value="AA-Vitamin_Transporters"/>
</dbReference>